<dbReference type="RefSeq" id="WP_145266774.1">
    <property type="nucleotide sequence ID" value="NZ_CP036426.1"/>
</dbReference>
<organism evidence="2 3">
    <name type="scientific">Tautonia plasticadhaerens</name>
    <dbReference type="NCBI Taxonomy" id="2527974"/>
    <lineage>
        <taxon>Bacteria</taxon>
        <taxon>Pseudomonadati</taxon>
        <taxon>Planctomycetota</taxon>
        <taxon>Planctomycetia</taxon>
        <taxon>Isosphaerales</taxon>
        <taxon>Isosphaeraceae</taxon>
        <taxon>Tautonia</taxon>
    </lineage>
</organism>
<proteinExistence type="predicted"/>
<dbReference type="Proteomes" id="UP000317835">
    <property type="component" value="Chromosome"/>
</dbReference>
<dbReference type="Pfam" id="PF06439">
    <property type="entry name" value="3keto-disac_hyd"/>
    <property type="match status" value="1"/>
</dbReference>
<reference evidence="2 3" key="1">
    <citation type="submission" date="2019-02" db="EMBL/GenBank/DDBJ databases">
        <title>Deep-cultivation of Planctomycetes and their phenomic and genomic characterization uncovers novel biology.</title>
        <authorList>
            <person name="Wiegand S."/>
            <person name="Jogler M."/>
            <person name="Boedeker C."/>
            <person name="Pinto D."/>
            <person name="Vollmers J."/>
            <person name="Rivas-Marin E."/>
            <person name="Kohn T."/>
            <person name="Peeters S.H."/>
            <person name="Heuer A."/>
            <person name="Rast P."/>
            <person name="Oberbeckmann S."/>
            <person name="Bunk B."/>
            <person name="Jeske O."/>
            <person name="Meyerdierks A."/>
            <person name="Storesund J.E."/>
            <person name="Kallscheuer N."/>
            <person name="Luecker S."/>
            <person name="Lage O.M."/>
            <person name="Pohl T."/>
            <person name="Merkel B.J."/>
            <person name="Hornburger P."/>
            <person name="Mueller R.-W."/>
            <person name="Bruemmer F."/>
            <person name="Labrenz M."/>
            <person name="Spormann A.M."/>
            <person name="Op den Camp H."/>
            <person name="Overmann J."/>
            <person name="Amann R."/>
            <person name="Jetten M.S.M."/>
            <person name="Mascher T."/>
            <person name="Medema M.H."/>
            <person name="Devos D.P."/>
            <person name="Kaster A.-K."/>
            <person name="Ovreas L."/>
            <person name="Rohde M."/>
            <person name="Galperin M.Y."/>
            <person name="Jogler C."/>
        </authorList>
    </citation>
    <scope>NUCLEOTIDE SEQUENCE [LARGE SCALE GENOMIC DNA]</scope>
    <source>
        <strain evidence="2 3">ElP</strain>
    </source>
</reference>
<feature type="domain" description="3-keto-alpha-glucoside-1,2-lyase/3-keto-2-hydroxy-glucal hydratase" evidence="1">
    <location>
        <begin position="30"/>
        <end position="264"/>
    </location>
</feature>
<gene>
    <name evidence="2" type="ORF">ElP_04120</name>
</gene>
<accession>A0A518GVJ4</accession>
<dbReference type="EMBL" id="CP036426">
    <property type="protein sequence ID" value="QDV32578.1"/>
    <property type="molecule type" value="Genomic_DNA"/>
</dbReference>
<keyword evidence="3" id="KW-1185">Reference proteome</keyword>
<evidence type="ECO:0000313" key="3">
    <source>
        <dbReference type="Proteomes" id="UP000317835"/>
    </source>
</evidence>
<evidence type="ECO:0000259" key="1">
    <source>
        <dbReference type="Pfam" id="PF06439"/>
    </source>
</evidence>
<protein>
    <recommendedName>
        <fullName evidence="1">3-keto-alpha-glucoside-1,2-lyase/3-keto-2-hydroxy-glucal hydratase domain-containing protein</fullName>
    </recommendedName>
</protein>
<dbReference type="OrthoDB" id="259356at2"/>
<evidence type="ECO:0000313" key="2">
    <source>
        <dbReference type="EMBL" id="QDV32578.1"/>
    </source>
</evidence>
<dbReference type="InterPro" id="IPR010496">
    <property type="entry name" value="AL/BT2_dom"/>
</dbReference>
<dbReference type="KEGG" id="tpla:ElP_04120"/>
<sequence length="280" mass="31076">MLVRSIASVLILFVGAPAAPGPPPGRDEGGWSRLFNGRDLDGWYTFLQEHGKDRDPDGIIAIEDGAIHLYRDVPDGREVVMGYIATEHEYGDYHLRWRYRWGEKKFEPRYALKRDAGLYYHLLGEDAVWPRALQFQVQETDVGDLLALYGLRLDTWIDPETAGEPIPTFLAPDRGGRPSVLGGEGIGYAKRLPGPFEVEGWNTAEVVARGDSTTHVLNGHVVARGDHIRLVDPDRPGESRPISRGRIALEIEAAEIEFRDVEIRMLGEGDGQAPRTDGGG</sequence>
<dbReference type="AlphaFoldDB" id="A0A518GVJ4"/>
<dbReference type="GO" id="GO:0016787">
    <property type="term" value="F:hydrolase activity"/>
    <property type="evidence" value="ECO:0007669"/>
    <property type="project" value="InterPro"/>
</dbReference>
<name>A0A518GVJ4_9BACT</name>
<dbReference type="Gene3D" id="2.60.120.560">
    <property type="entry name" value="Exo-inulinase, domain 1"/>
    <property type="match status" value="1"/>
</dbReference>